<dbReference type="EMBL" id="CP073720">
    <property type="protein sequence ID" value="UWP84080.1"/>
    <property type="molecule type" value="Genomic_DNA"/>
</dbReference>
<keyword evidence="3" id="KW-1185">Reference proteome</keyword>
<sequence length="102" mass="10305">MTYQPGSRFGTPQQNRNRVLIAVAAGVFALLALCGIAVAAAGTGKPPASNCHPSYRPCVPTASDVDCAGGGGNGPKYVQGPITVIGPDVYDLDRDGDGVACE</sequence>
<evidence type="ECO:0000256" key="1">
    <source>
        <dbReference type="SAM" id="SignalP"/>
    </source>
</evidence>
<organism evidence="2 3">
    <name type="scientific">Dactylosporangium fulvum</name>
    <dbReference type="NCBI Taxonomy" id="53359"/>
    <lineage>
        <taxon>Bacteria</taxon>
        <taxon>Bacillati</taxon>
        <taxon>Actinomycetota</taxon>
        <taxon>Actinomycetes</taxon>
        <taxon>Micromonosporales</taxon>
        <taxon>Micromonosporaceae</taxon>
        <taxon>Dactylosporangium</taxon>
    </lineage>
</organism>
<name>A0ABY5W3Z5_9ACTN</name>
<feature type="signal peptide" evidence="1">
    <location>
        <begin position="1"/>
        <end position="39"/>
    </location>
</feature>
<evidence type="ECO:0000313" key="2">
    <source>
        <dbReference type="EMBL" id="UWP84080.1"/>
    </source>
</evidence>
<reference evidence="2" key="2">
    <citation type="submission" date="2022-09" db="EMBL/GenBank/DDBJ databases">
        <title>Biosynthetic gene clusters of Dactylosporangioum fulvum.</title>
        <authorList>
            <person name="Caradec T."/>
        </authorList>
    </citation>
    <scope>NUCLEOTIDE SEQUENCE</scope>
    <source>
        <strain evidence="2">NRRL B-16292</strain>
    </source>
</reference>
<feature type="chain" id="PRO_5046997840" description="Excalibur calcium-binding domain-containing protein" evidence="1">
    <location>
        <begin position="40"/>
        <end position="102"/>
    </location>
</feature>
<gene>
    <name evidence="2" type="ORF">Dfulv_07455</name>
</gene>
<dbReference type="Proteomes" id="UP001059617">
    <property type="component" value="Chromosome"/>
</dbReference>
<evidence type="ECO:0008006" key="4">
    <source>
        <dbReference type="Google" id="ProtNLM"/>
    </source>
</evidence>
<proteinExistence type="predicted"/>
<accession>A0ABY5W3Z5</accession>
<keyword evidence="1" id="KW-0732">Signal</keyword>
<protein>
    <recommendedName>
        <fullName evidence="4">Excalibur calcium-binding domain-containing protein</fullName>
    </recommendedName>
</protein>
<dbReference type="RefSeq" id="WP_259861906.1">
    <property type="nucleotide sequence ID" value="NZ_BAAAST010000029.1"/>
</dbReference>
<reference evidence="2" key="1">
    <citation type="submission" date="2021-04" db="EMBL/GenBank/DDBJ databases">
        <authorList>
            <person name="Hartkoorn R.C."/>
            <person name="Beaudoing E."/>
            <person name="Hot D."/>
        </authorList>
    </citation>
    <scope>NUCLEOTIDE SEQUENCE</scope>
    <source>
        <strain evidence="2">NRRL B-16292</strain>
    </source>
</reference>
<evidence type="ECO:0000313" key="3">
    <source>
        <dbReference type="Proteomes" id="UP001059617"/>
    </source>
</evidence>